<proteinExistence type="predicted"/>
<name>S7ZUL4_PENO1</name>
<dbReference type="HOGENOM" id="CLU_3431000_0_0_1"/>
<dbReference type="EMBL" id="KB644415">
    <property type="protein sequence ID" value="EPS34134.1"/>
    <property type="molecule type" value="Genomic_DNA"/>
</dbReference>
<sequence>MVNFLIPVVSPPDCFLAL</sequence>
<gene>
    <name evidence="1" type="ORF">PDE_09096</name>
</gene>
<protein>
    <submittedName>
        <fullName evidence="1">Uncharacterized protein</fullName>
    </submittedName>
</protein>
<accession>S7ZUL4</accession>
<keyword evidence="2" id="KW-1185">Reference proteome</keyword>
<dbReference type="AlphaFoldDB" id="S7ZUL4"/>
<dbReference type="Proteomes" id="UP000019376">
    <property type="component" value="Unassembled WGS sequence"/>
</dbReference>
<organism evidence="1 2">
    <name type="scientific">Penicillium oxalicum (strain 114-2 / CGMCC 5302)</name>
    <name type="common">Penicillium decumbens</name>
    <dbReference type="NCBI Taxonomy" id="933388"/>
    <lineage>
        <taxon>Eukaryota</taxon>
        <taxon>Fungi</taxon>
        <taxon>Dikarya</taxon>
        <taxon>Ascomycota</taxon>
        <taxon>Pezizomycotina</taxon>
        <taxon>Eurotiomycetes</taxon>
        <taxon>Eurotiomycetidae</taxon>
        <taxon>Eurotiales</taxon>
        <taxon>Aspergillaceae</taxon>
        <taxon>Penicillium</taxon>
    </lineage>
</organism>
<evidence type="ECO:0000313" key="2">
    <source>
        <dbReference type="Proteomes" id="UP000019376"/>
    </source>
</evidence>
<reference evidence="1 2" key="1">
    <citation type="journal article" date="2013" name="PLoS ONE">
        <title>Genomic and secretomic analyses reveal unique features of the lignocellulolytic enzyme system of Penicillium decumbens.</title>
        <authorList>
            <person name="Liu G."/>
            <person name="Zhang L."/>
            <person name="Wei X."/>
            <person name="Zou G."/>
            <person name="Qin Y."/>
            <person name="Ma L."/>
            <person name="Li J."/>
            <person name="Zheng H."/>
            <person name="Wang S."/>
            <person name="Wang C."/>
            <person name="Xun L."/>
            <person name="Zhao G.-P."/>
            <person name="Zhou Z."/>
            <person name="Qu Y."/>
        </authorList>
    </citation>
    <scope>NUCLEOTIDE SEQUENCE [LARGE SCALE GENOMIC DNA]</scope>
    <source>
        <strain evidence="2">114-2 / CGMCC 5302</strain>
    </source>
</reference>
<evidence type="ECO:0000313" key="1">
    <source>
        <dbReference type="EMBL" id="EPS34134.1"/>
    </source>
</evidence>